<proteinExistence type="predicted"/>
<keyword evidence="8 10" id="KW-0472">Membrane</keyword>
<dbReference type="PROSITE" id="PS50885">
    <property type="entry name" value="HAMP"/>
    <property type="match status" value="1"/>
</dbReference>
<dbReference type="PROSITE" id="PS50109">
    <property type="entry name" value="HIS_KIN"/>
    <property type="match status" value="1"/>
</dbReference>
<dbReference type="Gene3D" id="3.30.565.10">
    <property type="entry name" value="Histidine kinase-like ATPase, C-terminal domain"/>
    <property type="match status" value="1"/>
</dbReference>
<evidence type="ECO:0000256" key="4">
    <source>
        <dbReference type="ARBA" id="ARBA00022553"/>
    </source>
</evidence>
<keyword evidence="10" id="KW-1133">Transmembrane helix</keyword>
<feature type="transmembrane region" description="Helical" evidence="10">
    <location>
        <begin position="154"/>
        <end position="176"/>
    </location>
</feature>
<keyword evidence="7" id="KW-0902">Two-component regulatory system</keyword>
<dbReference type="InterPro" id="IPR036890">
    <property type="entry name" value="HATPase_C_sf"/>
</dbReference>
<evidence type="ECO:0000313" key="14">
    <source>
        <dbReference type="Proteomes" id="UP000249135"/>
    </source>
</evidence>
<keyword evidence="4" id="KW-0597">Phosphoprotein</keyword>
<evidence type="ECO:0000259" key="11">
    <source>
        <dbReference type="PROSITE" id="PS50109"/>
    </source>
</evidence>
<evidence type="ECO:0000256" key="1">
    <source>
        <dbReference type="ARBA" id="ARBA00000085"/>
    </source>
</evidence>
<dbReference type="SMART" id="SM00388">
    <property type="entry name" value="HisKA"/>
    <property type="match status" value="1"/>
</dbReference>
<dbReference type="AlphaFoldDB" id="A0A2W5QJB9"/>
<comment type="catalytic activity">
    <reaction evidence="1">
        <text>ATP + protein L-histidine = ADP + protein N-phospho-L-histidine.</text>
        <dbReference type="EC" id="2.7.13.3"/>
    </reaction>
</comment>
<reference evidence="13 14" key="1">
    <citation type="submission" date="2017-08" db="EMBL/GenBank/DDBJ databases">
        <title>Infants hospitalized years apart are colonized by the same room-sourced microbial strains.</title>
        <authorList>
            <person name="Brooks B."/>
            <person name="Olm M.R."/>
            <person name="Firek B.A."/>
            <person name="Baker R."/>
            <person name="Thomas B.C."/>
            <person name="Morowitz M.J."/>
            <person name="Banfield J.F."/>
        </authorList>
    </citation>
    <scope>NUCLEOTIDE SEQUENCE [LARGE SCALE GENOMIC DNA]</scope>
    <source>
        <strain evidence="13">S2_005_003_R2_41</strain>
    </source>
</reference>
<dbReference type="InterPro" id="IPR003660">
    <property type="entry name" value="HAMP_dom"/>
</dbReference>
<dbReference type="EC" id="2.7.13.3" evidence="3"/>
<dbReference type="PANTHER" id="PTHR45436">
    <property type="entry name" value="SENSOR HISTIDINE KINASE YKOH"/>
    <property type="match status" value="1"/>
</dbReference>
<dbReference type="GO" id="GO:0000155">
    <property type="term" value="F:phosphorelay sensor kinase activity"/>
    <property type="evidence" value="ECO:0007669"/>
    <property type="project" value="InterPro"/>
</dbReference>
<evidence type="ECO:0000256" key="8">
    <source>
        <dbReference type="ARBA" id="ARBA00023136"/>
    </source>
</evidence>
<dbReference type="GO" id="GO:0005886">
    <property type="term" value="C:plasma membrane"/>
    <property type="evidence" value="ECO:0007669"/>
    <property type="project" value="TreeGrafter"/>
</dbReference>
<evidence type="ECO:0000256" key="9">
    <source>
        <dbReference type="SAM" id="MobiDB-lite"/>
    </source>
</evidence>
<feature type="domain" description="HAMP" evidence="12">
    <location>
        <begin position="177"/>
        <end position="229"/>
    </location>
</feature>
<evidence type="ECO:0000256" key="3">
    <source>
        <dbReference type="ARBA" id="ARBA00012438"/>
    </source>
</evidence>
<keyword evidence="6 13" id="KW-0418">Kinase</keyword>
<evidence type="ECO:0000259" key="12">
    <source>
        <dbReference type="PROSITE" id="PS50885"/>
    </source>
</evidence>
<evidence type="ECO:0000256" key="2">
    <source>
        <dbReference type="ARBA" id="ARBA00004141"/>
    </source>
</evidence>
<evidence type="ECO:0000313" key="13">
    <source>
        <dbReference type="EMBL" id="PZQ77164.1"/>
    </source>
</evidence>
<dbReference type="Gene3D" id="1.10.287.130">
    <property type="match status" value="1"/>
</dbReference>
<dbReference type="InterPro" id="IPR050428">
    <property type="entry name" value="TCS_sensor_his_kinase"/>
</dbReference>
<dbReference type="InterPro" id="IPR003661">
    <property type="entry name" value="HisK_dim/P_dom"/>
</dbReference>
<dbReference type="CDD" id="cd00082">
    <property type="entry name" value="HisKA"/>
    <property type="match status" value="1"/>
</dbReference>
<evidence type="ECO:0000256" key="10">
    <source>
        <dbReference type="SAM" id="Phobius"/>
    </source>
</evidence>
<evidence type="ECO:0000256" key="6">
    <source>
        <dbReference type="ARBA" id="ARBA00022777"/>
    </source>
</evidence>
<dbReference type="SUPFAM" id="SSF47384">
    <property type="entry name" value="Homodimeric domain of signal transducing histidine kinase"/>
    <property type="match status" value="1"/>
</dbReference>
<dbReference type="Proteomes" id="UP000249135">
    <property type="component" value="Unassembled WGS sequence"/>
</dbReference>
<dbReference type="SUPFAM" id="SSF55874">
    <property type="entry name" value="ATPase domain of HSP90 chaperone/DNA topoisomerase II/histidine kinase"/>
    <property type="match status" value="1"/>
</dbReference>
<comment type="caution">
    <text evidence="13">The sequence shown here is derived from an EMBL/GenBank/DDBJ whole genome shotgun (WGS) entry which is preliminary data.</text>
</comment>
<comment type="subcellular location">
    <subcellularLocation>
        <location evidence="2">Membrane</location>
        <topology evidence="2">Multi-pass membrane protein</topology>
    </subcellularLocation>
</comment>
<name>A0A2W5QJB9_VARPD</name>
<dbReference type="PANTHER" id="PTHR45436:SF15">
    <property type="entry name" value="SENSOR HISTIDINE KINASE CUSS"/>
    <property type="match status" value="1"/>
</dbReference>
<gene>
    <name evidence="13" type="ORF">DI563_04770</name>
</gene>
<evidence type="ECO:0000256" key="7">
    <source>
        <dbReference type="ARBA" id="ARBA00023012"/>
    </source>
</evidence>
<feature type="domain" description="Histidine kinase" evidence="11">
    <location>
        <begin position="237"/>
        <end position="372"/>
    </location>
</feature>
<feature type="compositionally biased region" description="Basic residues" evidence="9">
    <location>
        <begin position="371"/>
        <end position="381"/>
    </location>
</feature>
<organism evidence="13 14">
    <name type="scientific">Variovorax paradoxus</name>
    <dbReference type="NCBI Taxonomy" id="34073"/>
    <lineage>
        <taxon>Bacteria</taxon>
        <taxon>Pseudomonadati</taxon>
        <taxon>Pseudomonadota</taxon>
        <taxon>Betaproteobacteria</taxon>
        <taxon>Burkholderiales</taxon>
        <taxon>Comamonadaceae</taxon>
        <taxon>Variovorax</taxon>
    </lineage>
</organism>
<accession>A0A2W5QJB9</accession>
<dbReference type="Pfam" id="PF00512">
    <property type="entry name" value="HisKA"/>
    <property type="match status" value="1"/>
</dbReference>
<sequence>MKAPALHLGPPRTFSIWRRLLWWLVPTFLAVAVVTAGLSYGMFTHMVADFLDGQMVQLGDSVARYGQPTAPSAQVDGGAIARGDYVIQVFEPDGRLAATTWSGLPAGQPLRPGLHDVRAGGRAWRVYAAAGAGGRTVQVFQSSDFRSGLAVERAGMAAVPVLVLVPLLMLVMLGVARGISRSLRAIGQQAARQDAHSIEELPLAHVPDEIRPLVASFNDLLARLRDSFVAQRRFVQDAAHELRTPIAAVRVQLENLRDELAGSAGNRQLAQLEAGLQRAQRLVDQLLRMSRQESAATEPAGAVDVEAQVRDSIHGLLALADRRQVDLGLVAQDGAVPTLHCTAADLRSALDNLIENAVRYTPRCPPWSGGRVRRGRGRGHGAGHSAGAPVPGLRPLLPRAGKPGGRQRAGVADREGGGTAVRPAPEPEQPR</sequence>
<dbReference type="InterPro" id="IPR036097">
    <property type="entry name" value="HisK_dim/P_sf"/>
</dbReference>
<protein>
    <recommendedName>
        <fullName evidence="3">histidine kinase</fullName>
        <ecNumber evidence="3">2.7.13.3</ecNumber>
    </recommendedName>
</protein>
<evidence type="ECO:0000256" key="5">
    <source>
        <dbReference type="ARBA" id="ARBA00022679"/>
    </source>
</evidence>
<dbReference type="EMBL" id="QFPP01000029">
    <property type="protein sequence ID" value="PZQ77164.1"/>
    <property type="molecule type" value="Genomic_DNA"/>
</dbReference>
<dbReference type="InterPro" id="IPR005467">
    <property type="entry name" value="His_kinase_dom"/>
</dbReference>
<keyword evidence="10" id="KW-0812">Transmembrane</keyword>
<feature type="transmembrane region" description="Helical" evidence="10">
    <location>
        <begin position="20"/>
        <end position="43"/>
    </location>
</feature>
<feature type="region of interest" description="Disordered" evidence="9">
    <location>
        <begin position="367"/>
        <end position="431"/>
    </location>
</feature>
<keyword evidence="5" id="KW-0808">Transferase</keyword>